<evidence type="ECO:0000256" key="3">
    <source>
        <dbReference type="ARBA" id="ARBA00022448"/>
    </source>
</evidence>
<name>A0A7D4SIM3_9GAMM</name>
<keyword evidence="3" id="KW-0813">Transport</keyword>
<evidence type="ECO:0000256" key="2">
    <source>
        <dbReference type="ARBA" id="ARBA00007935"/>
    </source>
</evidence>
<dbReference type="GO" id="GO:0005886">
    <property type="term" value="C:plasma membrane"/>
    <property type="evidence" value="ECO:0007669"/>
    <property type="project" value="UniProtKB-SubCell"/>
</dbReference>
<dbReference type="AlphaFoldDB" id="A0A7D4SIM3"/>
<dbReference type="InterPro" id="IPR037294">
    <property type="entry name" value="ABC_BtuC-like"/>
</dbReference>
<evidence type="ECO:0000256" key="1">
    <source>
        <dbReference type="ARBA" id="ARBA00004651"/>
    </source>
</evidence>
<keyword evidence="10" id="KW-1185">Reference proteome</keyword>
<feature type="transmembrane region" description="Helical" evidence="8">
    <location>
        <begin position="209"/>
        <end position="232"/>
    </location>
</feature>
<evidence type="ECO:0000256" key="8">
    <source>
        <dbReference type="SAM" id="Phobius"/>
    </source>
</evidence>
<feature type="transmembrane region" description="Helical" evidence="8">
    <location>
        <begin position="253"/>
        <end position="280"/>
    </location>
</feature>
<gene>
    <name evidence="9" type="ORF">HQN79_09565</name>
</gene>
<protein>
    <submittedName>
        <fullName evidence="9">Iron ABC transporter permease</fullName>
    </submittedName>
</protein>
<dbReference type="RefSeq" id="WP_173285948.1">
    <property type="nucleotide sequence ID" value="NZ_CP054020.1"/>
</dbReference>
<evidence type="ECO:0000256" key="5">
    <source>
        <dbReference type="ARBA" id="ARBA00022692"/>
    </source>
</evidence>
<reference evidence="9 10" key="1">
    <citation type="submission" date="2020-05" db="EMBL/GenBank/DDBJ databases">
        <title>Thiomicrorhabdus sediminis sp.nov. and Thiomicrorhabdus xiamenensis sp.nov., novel sulfur-oxidizing bacteria isolated from coastal sediment.</title>
        <authorList>
            <person name="Liu X."/>
        </authorList>
    </citation>
    <scope>NUCLEOTIDE SEQUENCE [LARGE SCALE GENOMIC DNA]</scope>
    <source>
        <strain evidence="9 10">G2</strain>
    </source>
</reference>
<feature type="transmembrane region" description="Helical" evidence="8">
    <location>
        <begin position="322"/>
        <end position="340"/>
    </location>
</feature>
<dbReference type="Gene3D" id="1.10.3470.10">
    <property type="entry name" value="ABC transporter involved in vitamin B12 uptake, BtuC"/>
    <property type="match status" value="1"/>
</dbReference>
<keyword evidence="6 8" id="KW-1133">Transmembrane helix</keyword>
<comment type="similarity">
    <text evidence="2">Belongs to the binding-protein-dependent transport system permease family. FecCD subfamily.</text>
</comment>
<feature type="transmembrane region" description="Helical" evidence="8">
    <location>
        <begin position="292"/>
        <end position="310"/>
    </location>
</feature>
<evidence type="ECO:0000313" key="9">
    <source>
        <dbReference type="EMBL" id="QKI89800.1"/>
    </source>
</evidence>
<dbReference type="CDD" id="cd06550">
    <property type="entry name" value="TM_ABC_iron-siderophores_like"/>
    <property type="match status" value="1"/>
</dbReference>
<feature type="transmembrane region" description="Helical" evidence="8">
    <location>
        <begin position="108"/>
        <end position="126"/>
    </location>
</feature>
<dbReference type="InterPro" id="IPR000522">
    <property type="entry name" value="ABC_transptr_permease_BtuC"/>
</dbReference>
<feature type="transmembrane region" description="Helical" evidence="8">
    <location>
        <begin position="79"/>
        <end position="101"/>
    </location>
</feature>
<dbReference type="PANTHER" id="PTHR30472">
    <property type="entry name" value="FERRIC ENTEROBACTIN TRANSPORT SYSTEM PERMEASE PROTEIN"/>
    <property type="match status" value="1"/>
</dbReference>
<feature type="transmembrane region" description="Helical" evidence="8">
    <location>
        <begin position="159"/>
        <end position="181"/>
    </location>
</feature>
<feature type="transmembrane region" description="Helical" evidence="8">
    <location>
        <begin position="132"/>
        <end position="152"/>
    </location>
</feature>
<comment type="subcellular location">
    <subcellularLocation>
        <location evidence="1">Cell membrane</location>
        <topology evidence="1">Multi-pass membrane protein</topology>
    </subcellularLocation>
</comment>
<evidence type="ECO:0000256" key="6">
    <source>
        <dbReference type="ARBA" id="ARBA00022989"/>
    </source>
</evidence>
<sequence>MRPDLYQPKACCGIFSGAQVLLLLSLILLAAALLSLSLGRYDFAPLGSLAELFKYWDLIDGAADPMVTSILLDVRLPRIAAAIMIGSALAISGAAFQALFMNPLVSPGILGVLSGAAFGASLGILLSEQIWVMQLLTFIFGLLAVFIALMLAKGELKQNMIILVLGGMITGALFSAFLSIIKYVADPYSKLPAITYWLMGSLANVNGELLLWLLPFVVLGLLILSLHGHVLNVLSLGDDEARSLGVNVERKRLLVIVIATFLSALTVTLGGMIGWVGLVIPHIVRLLLGADNRLLLPASALLGAIYLLMVDNLARMALSIEIPIGILTALIGLPVFAWALKNAKKGWQN</sequence>
<dbReference type="FunFam" id="1.10.3470.10:FF:000001">
    <property type="entry name" value="Vitamin B12 ABC transporter permease BtuC"/>
    <property type="match status" value="1"/>
</dbReference>
<proteinExistence type="inferred from homology"/>
<evidence type="ECO:0000313" key="10">
    <source>
        <dbReference type="Proteomes" id="UP000504724"/>
    </source>
</evidence>
<keyword evidence="4" id="KW-1003">Cell membrane</keyword>
<dbReference type="Pfam" id="PF01032">
    <property type="entry name" value="FecCD"/>
    <property type="match status" value="1"/>
</dbReference>
<dbReference type="GO" id="GO:0033214">
    <property type="term" value="P:siderophore-iron import into cell"/>
    <property type="evidence" value="ECO:0007669"/>
    <property type="project" value="TreeGrafter"/>
</dbReference>
<dbReference type="KEGG" id="txa:HQN79_09565"/>
<accession>A0A7D4SIM3</accession>
<dbReference type="Proteomes" id="UP000504724">
    <property type="component" value="Chromosome"/>
</dbReference>
<dbReference type="GO" id="GO:0022857">
    <property type="term" value="F:transmembrane transporter activity"/>
    <property type="evidence" value="ECO:0007669"/>
    <property type="project" value="InterPro"/>
</dbReference>
<evidence type="ECO:0000256" key="7">
    <source>
        <dbReference type="ARBA" id="ARBA00023136"/>
    </source>
</evidence>
<keyword evidence="5 8" id="KW-0812">Transmembrane</keyword>
<keyword evidence="7 8" id="KW-0472">Membrane</keyword>
<evidence type="ECO:0000256" key="4">
    <source>
        <dbReference type="ARBA" id="ARBA00022475"/>
    </source>
</evidence>
<feature type="transmembrane region" description="Helical" evidence="8">
    <location>
        <begin position="12"/>
        <end position="36"/>
    </location>
</feature>
<dbReference type="EMBL" id="CP054020">
    <property type="protein sequence ID" value="QKI89800.1"/>
    <property type="molecule type" value="Genomic_DNA"/>
</dbReference>
<organism evidence="9 10">
    <name type="scientific">Thiomicrorhabdus xiamenensis</name>
    <dbReference type="NCBI Taxonomy" id="2739063"/>
    <lineage>
        <taxon>Bacteria</taxon>
        <taxon>Pseudomonadati</taxon>
        <taxon>Pseudomonadota</taxon>
        <taxon>Gammaproteobacteria</taxon>
        <taxon>Thiotrichales</taxon>
        <taxon>Piscirickettsiaceae</taxon>
        <taxon>Thiomicrorhabdus</taxon>
    </lineage>
</organism>
<dbReference type="SUPFAM" id="SSF81345">
    <property type="entry name" value="ABC transporter involved in vitamin B12 uptake, BtuC"/>
    <property type="match status" value="1"/>
</dbReference>
<dbReference type="PANTHER" id="PTHR30472:SF70">
    <property type="entry name" value="MOLYBDATE IMPORT SYSTEM PERMEASE PROTEIN MOLB"/>
    <property type="match status" value="1"/>
</dbReference>